<feature type="compositionally biased region" description="Low complexity" evidence="2">
    <location>
        <begin position="423"/>
        <end position="437"/>
    </location>
</feature>
<evidence type="ECO:0000313" key="4">
    <source>
        <dbReference type="Proteomes" id="UP000298061"/>
    </source>
</evidence>
<feature type="region of interest" description="Disordered" evidence="2">
    <location>
        <begin position="1213"/>
        <end position="1238"/>
    </location>
</feature>
<feature type="region of interest" description="Disordered" evidence="2">
    <location>
        <begin position="584"/>
        <end position="606"/>
    </location>
</feature>
<feature type="region of interest" description="Disordered" evidence="2">
    <location>
        <begin position="422"/>
        <end position="479"/>
    </location>
</feature>
<feature type="compositionally biased region" description="Polar residues" evidence="2">
    <location>
        <begin position="251"/>
        <end position="264"/>
    </location>
</feature>
<keyword evidence="1" id="KW-0175">Coiled coil</keyword>
<feature type="region of interest" description="Disordered" evidence="2">
    <location>
        <begin position="219"/>
        <end position="410"/>
    </location>
</feature>
<dbReference type="AlphaFoldDB" id="A0A4Z0A316"/>
<feature type="compositionally biased region" description="Pro residues" evidence="2">
    <location>
        <begin position="268"/>
        <end position="277"/>
    </location>
</feature>
<feature type="compositionally biased region" description="Low complexity" evidence="2">
    <location>
        <begin position="812"/>
        <end position="859"/>
    </location>
</feature>
<name>A0A4Z0A316_9AGAM</name>
<dbReference type="Proteomes" id="UP000298061">
    <property type="component" value="Unassembled WGS sequence"/>
</dbReference>
<dbReference type="EMBL" id="SFCI01000366">
    <property type="protein sequence ID" value="TFY80259.1"/>
    <property type="molecule type" value="Genomic_DNA"/>
</dbReference>
<organism evidence="3 4">
    <name type="scientific">Hericium alpestre</name>
    <dbReference type="NCBI Taxonomy" id="135208"/>
    <lineage>
        <taxon>Eukaryota</taxon>
        <taxon>Fungi</taxon>
        <taxon>Dikarya</taxon>
        <taxon>Basidiomycota</taxon>
        <taxon>Agaricomycotina</taxon>
        <taxon>Agaricomycetes</taxon>
        <taxon>Russulales</taxon>
        <taxon>Hericiaceae</taxon>
        <taxon>Hericium</taxon>
    </lineage>
</organism>
<evidence type="ECO:0000256" key="2">
    <source>
        <dbReference type="SAM" id="MobiDB-lite"/>
    </source>
</evidence>
<keyword evidence="4" id="KW-1185">Reference proteome</keyword>
<feature type="compositionally biased region" description="Polar residues" evidence="2">
    <location>
        <begin position="351"/>
        <end position="365"/>
    </location>
</feature>
<feature type="compositionally biased region" description="Low complexity" evidence="2">
    <location>
        <begin position="458"/>
        <end position="474"/>
    </location>
</feature>
<gene>
    <name evidence="3" type="ORF">EWM64_g3755</name>
</gene>
<dbReference type="STRING" id="135208.A0A4Z0A316"/>
<feature type="compositionally biased region" description="Basic residues" evidence="2">
    <location>
        <begin position="1"/>
        <end position="16"/>
    </location>
</feature>
<proteinExistence type="predicted"/>
<feature type="compositionally biased region" description="Basic and acidic residues" evidence="2">
    <location>
        <begin position="758"/>
        <end position="767"/>
    </location>
</feature>
<evidence type="ECO:0000313" key="3">
    <source>
        <dbReference type="EMBL" id="TFY80259.1"/>
    </source>
</evidence>
<protein>
    <submittedName>
        <fullName evidence="3">Uncharacterized protein</fullName>
    </submittedName>
</protein>
<feature type="coiled-coil region" evidence="1">
    <location>
        <begin position="957"/>
        <end position="984"/>
    </location>
</feature>
<sequence>MLSAFRSKRKSKKTPPPRRIQPILPQFNLSSPHVVEIRDQTLTALTLPTAPWVDAPQKSPQVNVQISNGPWFPNDILGVSNLEQGQLRTQREKAGGDGGVSSGSTSTVGEIRFTAANSHEHLPHPQVESSLDLVAVEDRNSTPPTRKGAPAPIKIPNPYAKVVIQRSSDTPDMGSHPQPPATQQSARSQDGDDASVISGITLPGALIADAFSLTNENNRQSRYQRRITRQDSATLPYGENPLLDSPYLSGKRSSGSDSVTPITGPSSLIPPVPPLPPDAHLNVTHDAKDDASPVDPFGTSFARPSSKGQHKEPNAHSMKRSQARSLSPKVLPRPPSSKQLQQPPRPISPITEVSTPPASLSATPEQSREIINGVSPGSSPSRRVNVGVSGDQYLTPRSGGSSTGYSERSGEDIEQVLDQSAGSSLFRSTSPSSSGSGVPPPPPKRQSKSSSHLEAMPSRSRSSSHSSVRNSRPSLASVNSSFLHPSTLLPIGERSRFSQDTVADADDLAALPSGGLASPNESRLSLLPEFPESAGLSSAPLTGRSDIPDSAASDLLDHIVIKPGPVAHARPNALNPIQVVPNSSGVNSYDTSGNRSDSPLTAGGEQTFPETPSAFSPMFSATPGGSPGYSPALPSGTSTLARTLTMNRMGSIKSRHGRAPSKFLVRSSSHKIALTHARSIKRQKSLLGSGSSAPSMRASSSSSQTGRSSPVPGGQKNGSSPSSQRSSAQAPTPPPKSRRMTLSPVASGSGTKTLGAFEGRREDDARKPTPTTETPSPDLARLHRPPSHAPPPIPIPSRDTATPPPRRPLTTPPYVDESSGSSTAATTAHYTTSSSSPGPSSGSGSTYNTSPYTPPGSRRAPGRPPLPIGPRSRNATFPLTRDAAGSISSQTYGESSRRPSVASVTTSVPRFQPTPVKYKGFTMEAAKWTFTSDQLQSIVSRAIRQSAEPAAIRLLPVKTLDQELPQEQERLEKLQAELKTQYKLHVRKRNTLVAALTAQVGRDGGSAALRTMLDDLSDISASLDQVGEELYNTRDQIAQLDRLAVVHSGSALAMALRKLNTSFLKRTTEAQILQDRVIALEAERDEAWAHAQELAQDLDALSHNTDSVLGSAKSTSRRSSRVVASRKSSICVSKAGLRLSSSVGSSFSPRDVPPVPPIPRPLGIVTTDLADRYSDYNSAGLSSTSDTRAMAQTQRDICNMLGISSLEIGPPRARRASMVQSPTSPRYLSPGPVRGSRRPVSDIAGGHRSVKNLQMLEDFQDLLLTDRDAALAALALLEE</sequence>
<reference evidence="3 4" key="1">
    <citation type="submission" date="2019-02" db="EMBL/GenBank/DDBJ databases">
        <title>Genome sequencing of the rare red list fungi Hericium alpestre (H. flagellum).</title>
        <authorList>
            <person name="Buettner E."/>
            <person name="Kellner H."/>
        </authorList>
    </citation>
    <scope>NUCLEOTIDE SEQUENCE [LARGE SCALE GENOMIC DNA]</scope>
    <source>
        <strain evidence="3 4">DSM 108284</strain>
    </source>
</reference>
<feature type="compositionally biased region" description="Low complexity" evidence="2">
    <location>
        <begin position="689"/>
        <end position="710"/>
    </location>
</feature>
<feature type="compositionally biased region" description="Low complexity" evidence="2">
    <location>
        <begin position="719"/>
        <end position="730"/>
    </location>
</feature>
<feature type="region of interest" description="Disordered" evidence="2">
    <location>
        <begin position="676"/>
        <end position="907"/>
    </location>
</feature>
<feature type="region of interest" description="Disordered" evidence="2">
    <location>
        <begin position="1"/>
        <end position="25"/>
    </location>
</feature>
<feature type="compositionally biased region" description="Polar residues" evidence="2">
    <location>
        <begin position="584"/>
        <end position="599"/>
    </location>
</feature>
<accession>A0A4Z0A316</accession>
<evidence type="ECO:0000256" key="1">
    <source>
        <dbReference type="SAM" id="Coils"/>
    </source>
</evidence>
<feature type="region of interest" description="Disordered" evidence="2">
    <location>
        <begin position="138"/>
        <end position="197"/>
    </location>
</feature>
<dbReference type="OrthoDB" id="3271284at2759"/>
<feature type="compositionally biased region" description="Pro residues" evidence="2">
    <location>
        <begin position="802"/>
        <end position="811"/>
    </location>
</feature>
<comment type="caution">
    <text evidence="3">The sequence shown here is derived from an EMBL/GenBank/DDBJ whole genome shotgun (WGS) entry which is preliminary data.</text>
</comment>